<dbReference type="EMBL" id="ACPB03004596">
    <property type="status" value="NOT_ANNOTATED_CDS"/>
    <property type="molecule type" value="Genomic_DNA"/>
</dbReference>
<proteinExistence type="predicted"/>
<organism evidence="1 2">
    <name type="scientific">Rhodnius prolixus</name>
    <name type="common">Triatomid bug</name>
    <dbReference type="NCBI Taxonomy" id="13249"/>
    <lineage>
        <taxon>Eukaryota</taxon>
        <taxon>Metazoa</taxon>
        <taxon>Ecdysozoa</taxon>
        <taxon>Arthropoda</taxon>
        <taxon>Hexapoda</taxon>
        <taxon>Insecta</taxon>
        <taxon>Pterygota</taxon>
        <taxon>Neoptera</taxon>
        <taxon>Paraneoptera</taxon>
        <taxon>Hemiptera</taxon>
        <taxon>Heteroptera</taxon>
        <taxon>Panheteroptera</taxon>
        <taxon>Cimicomorpha</taxon>
        <taxon>Reduviidae</taxon>
        <taxon>Triatominae</taxon>
        <taxon>Rhodnius</taxon>
    </lineage>
</organism>
<keyword evidence="2" id="KW-1185">Reference proteome</keyword>
<dbReference type="InParanoid" id="T1I3P8"/>
<reference evidence="1" key="1">
    <citation type="submission" date="2015-05" db="UniProtKB">
        <authorList>
            <consortium name="EnsemblMetazoa"/>
        </authorList>
    </citation>
    <scope>IDENTIFICATION</scope>
</reference>
<dbReference type="VEuPathDB" id="VectorBase:RPRC010917"/>
<accession>T1I3P8</accession>
<sequence>HINFKKYSLLFLVKDFVDLAIRTLSLLITVALSMFYNLLLAVILDTYTASLSWFTNSFVLVPIYVLPTVLLMSLSSSLTDLFLLKKDLTRNSTIPNESLLFIDFWERRGASVLPKIASLPKVKAFCTNEVPHCGLPWASAKIFMK</sequence>
<dbReference type="EnsemblMetazoa" id="RPRC010917-RA">
    <property type="protein sequence ID" value="RPRC010917-PA"/>
    <property type="gene ID" value="RPRC010917"/>
</dbReference>
<name>T1I3P8_RHOPR</name>
<evidence type="ECO:0000313" key="2">
    <source>
        <dbReference type="Proteomes" id="UP000015103"/>
    </source>
</evidence>
<dbReference type="AlphaFoldDB" id="T1I3P8"/>
<protein>
    <submittedName>
        <fullName evidence="1">Uncharacterized protein</fullName>
    </submittedName>
</protein>
<dbReference type="HOGENOM" id="CLU_1791757_0_0_1"/>
<dbReference type="Proteomes" id="UP000015103">
    <property type="component" value="Unassembled WGS sequence"/>
</dbReference>
<evidence type="ECO:0000313" key="1">
    <source>
        <dbReference type="EnsemblMetazoa" id="RPRC010917-PA"/>
    </source>
</evidence>